<gene>
    <name evidence="1" type="ORF">A2V97_01730</name>
</gene>
<dbReference type="Proteomes" id="UP000177382">
    <property type="component" value="Unassembled WGS sequence"/>
</dbReference>
<name>A0A1F7XJV7_9BACT</name>
<accession>A0A1F7XJV7</accession>
<proteinExistence type="predicted"/>
<evidence type="ECO:0008006" key="3">
    <source>
        <dbReference type="Google" id="ProtNLM"/>
    </source>
</evidence>
<dbReference type="AlphaFoldDB" id="A0A1F7XJV7"/>
<sequence>MQERGVKRGGPEFTSIEGEVWLYIIEWKEEFRSTPSSRTMANHFGLSRNQVDKVRKSIQKKLNLKPGSV</sequence>
<organism evidence="1 2">
    <name type="scientific">Candidatus Woesebacteria bacterium RBG_16_42_24</name>
    <dbReference type="NCBI Taxonomy" id="1802485"/>
    <lineage>
        <taxon>Bacteria</taxon>
        <taxon>Candidatus Woeseibacteriota</taxon>
    </lineage>
</organism>
<dbReference type="EMBL" id="MGFX01000006">
    <property type="protein sequence ID" value="OGM15331.1"/>
    <property type="molecule type" value="Genomic_DNA"/>
</dbReference>
<evidence type="ECO:0000313" key="2">
    <source>
        <dbReference type="Proteomes" id="UP000177382"/>
    </source>
</evidence>
<dbReference type="STRING" id="1802485.A2V97_01730"/>
<evidence type="ECO:0000313" key="1">
    <source>
        <dbReference type="EMBL" id="OGM15331.1"/>
    </source>
</evidence>
<comment type="caution">
    <text evidence="1">The sequence shown here is derived from an EMBL/GenBank/DDBJ whole genome shotgun (WGS) entry which is preliminary data.</text>
</comment>
<protein>
    <recommendedName>
        <fullName evidence="3">RNA polymerase sigma-70 region 4 domain-containing protein</fullName>
    </recommendedName>
</protein>
<reference evidence="1 2" key="1">
    <citation type="journal article" date="2016" name="Nat. Commun.">
        <title>Thousands of microbial genomes shed light on interconnected biogeochemical processes in an aquifer system.</title>
        <authorList>
            <person name="Anantharaman K."/>
            <person name="Brown C.T."/>
            <person name="Hug L.A."/>
            <person name="Sharon I."/>
            <person name="Castelle C.J."/>
            <person name="Probst A.J."/>
            <person name="Thomas B.C."/>
            <person name="Singh A."/>
            <person name="Wilkins M.J."/>
            <person name="Karaoz U."/>
            <person name="Brodie E.L."/>
            <person name="Williams K.H."/>
            <person name="Hubbard S.S."/>
            <person name="Banfield J.F."/>
        </authorList>
    </citation>
    <scope>NUCLEOTIDE SEQUENCE [LARGE SCALE GENOMIC DNA]</scope>
</reference>